<keyword evidence="7" id="KW-1185">Reference proteome</keyword>
<dbReference type="SMART" id="SM00116">
    <property type="entry name" value="CBS"/>
    <property type="match status" value="2"/>
</dbReference>
<evidence type="ECO:0000313" key="5">
    <source>
        <dbReference type="EMBL" id="SCC81555.1"/>
    </source>
</evidence>
<reference evidence="5 7" key="2">
    <citation type="submission" date="2016-08" db="EMBL/GenBank/DDBJ databases">
        <authorList>
            <person name="Varghese N."/>
            <person name="Submissions Spin"/>
        </authorList>
    </citation>
    <scope>NUCLEOTIDE SEQUENCE [LARGE SCALE GENOMIC DNA]</scope>
    <source>
        <strain evidence="5 7">HL-109</strain>
    </source>
</reference>
<reference evidence="4 6" key="1">
    <citation type="submission" date="2015-09" db="EMBL/GenBank/DDBJ databases">
        <title>Identification and resolution of microdiversity through metagenomic sequencing of parallel consortia.</title>
        <authorList>
            <person name="Nelson W.C."/>
            <person name="Romine M.F."/>
            <person name="Lindemann S.R."/>
        </authorList>
    </citation>
    <scope>NUCLEOTIDE SEQUENCE [LARGE SCALE GENOMIC DNA]</scope>
    <source>
        <strain evidence="4">HL-109</strain>
    </source>
</reference>
<dbReference type="OrthoDB" id="9807125at2"/>
<dbReference type="AlphaFoldDB" id="A0A0P8BR00"/>
<gene>
    <name evidence="5" type="ORF">GA0071312_2501</name>
    <name evidence="4" type="ORF">HLUCCO17_03910</name>
</gene>
<organism evidence="4 6">
    <name type="scientific">Saliniramus fredricksonii</name>
    <dbReference type="NCBI Taxonomy" id="1653334"/>
    <lineage>
        <taxon>Bacteria</taxon>
        <taxon>Pseudomonadati</taxon>
        <taxon>Pseudomonadota</taxon>
        <taxon>Alphaproteobacteria</taxon>
        <taxon>Hyphomicrobiales</taxon>
        <taxon>Salinarimonadaceae</taxon>
        <taxon>Saliniramus</taxon>
    </lineage>
</organism>
<protein>
    <submittedName>
        <fullName evidence="4">CBS domain protein</fullName>
    </submittedName>
    <submittedName>
        <fullName evidence="5">CBS domain-containing protein</fullName>
    </submittedName>
</protein>
<dbReference type="CDD" id="cd04623">
    <property type="entry name" value="CBS_pair_bac_euk"/>
    <property type="match status" value="1"/>
</dbReference>
<dbReference type="Gene3D" id="3.10.580.10">
    <property type="entry name" value="CBS-domain"/>
    <property type="match status" value="1"/>
</dbReference>
<evidence type="ECO:0000256" key="1">
    <source>
        <dbReference type="ARBA" id="ARBA00023122"/>
    </source>
</evidence>
<comment type="caution">
    <text evidence="4">The sequence shown here is derived from an EMBL/GenBank/DDBJ whole genome shotgun (WGS) entry which is preliminary data.</text>
</comment>
<name>A0A0P8BR00_9HYPH</name>
<evidence type="ECO:0000313" key="6">
    <source>
        <dbReference type="Proteomes" id="UP000050497"/>
    </source>
</evidence>
<dbReference type="InterPro" id="IPR044725">
    <property type="entry name" value="CBSX3_CBS_dom"/>
</dbReference>
<dbReference type="PANTHER" id="PTHR43080">
    <property type="entry name" value="CBS DOMAIN-CONTAINING PROTEIN CBSX3, MITOCHONDRIAL"/>
    <property type="match status" value="1"/>
</dbReference>
<dbReference type="InterPro" id="IPR000644">
    <property type="entry name" value="CBS_dom"/>
</dbReference>
<proteinExistence type="predicted"/>
<evidence type="ECO:0000256" key="2">
    <source>
        <dbReference type="PROSITE-ProRule" id="PRU00703"/>
    </source>
</evidence>
<keyword evidence="1 2" id="KW-0129">CBS domain</keyword>
<evidence type="ECO:0000313" key="7">
    <source>
        <dbReference type="Proteomes" id="UP000182800"/>
    </source>
</evidence>
<evidence type="ECO:0000313" key="4">
    <source>
        <dbReference type="EMBL" id="KPQ11949.1"/>
    </source>
</evidence>
<dbReference type="RefSeq" id="WP_074445232.1">
    <property type="nucleotide sequence ID" value="NZ_FMBM01000002.1"/>
</dbReference>
<sequence>MTVRQVLSTKGTQVVTIAPQETLSQAAALLAGKRIGAVVVSDDGRAVAGILSERDIIRALSQDGAAALDAPVSKFMTRDVVTCGINADADHLMRLMTDGKFRHVPVVEDGALAGIISIGDVVNRRLADIEAEQQALKDYIAAG</sequence>
<dbReference type="Proteomes" id="UP000182800">
    <property type="component" value="Unassembled WGS sequence"/>
</dbReference>
<dbReference type="PROSITE" id="PS51371">
    <property type="entry name" value="CBS"/>
    <property type="match status" value="2"/>
</dbReference>
<dbReference type="EMBL" id="FMBM01000002">
    <property type="protein sequence ID" value="SCC81555.1"/>
    <property type="molecule type" value="Genomic_DNA"/>
</dbReference>
<dbReference type="Pfam" id="PF00571">
    <property type="entry name" value="CBS"/>
    <property type="match status" value="2"/>
</dbReference>
<dbReference type="InterPro" id="IPR046342">
    <property type="entry name" value="CBS_dom_sf"/>
</dbReference>
<feature type="domain" description="CBS" evidence="3">
    <location>
        <begin position="8"/>
        <end position="68"/>
    </location>
</feature>
<dbReference type="Proteomes" id="UP000050497">
    <property type="component" value="Unassembled WGS sequence"/>
</dbReference>
<evidence type="ECO:0000259" key="3">
    <source>
        <dbReference type="PROSITE" id="PS51371"/>
    </source>
</evidence>
<accession>A0A0P8BR00</accession>
<dbReference type="PANTHER" id="PTHR43080:SF2">
    <property type="entry name" value="CBS DOMAIN-CONTAINING PROTEIN"/>
    <property type="match status" value="1"/>
</dbReference>
<dbReference type="PATRIC" id="fig|1653334.4.peg.1470"/>
<dbReference type="InterPro" id="IPR051257">
    <property type="entry name" value="Diverse_CBS-Domain"/>
</dbReference>
<dbReference type="EMBL" id="LJSX01000004">
    <property type="protein sequence ID" value="KPQ11949.1"/>
    <property type="molecule type" value="Genomic_DNA"/>
</dbReference>
<feature type="domain" description="CBS" evidence="3">
    <location>
        <begin position="76"/>
        <end position="132"/>
    </location>
</feature>
<dbReference type="STRING" id="1653334.GA0071312_2501"/>
<dbReference type="SUPFAM" id="SSF54631">
    <property type="entry name" value="CBS-domain pair"/>
    <property type="match status" value="1"/>
</dbReference>